<evidence type="ECO:0000313" key="5">
    <source>
        <dbReference type="EMBL" id="KAB2379146.1"/>
    </source>
</evidence>
<comment type="cofactor">
    <cofactor evidence="1">
        <name>FAD</name>
        <dbReference type="ChEBI" id="CHEBI:57692"/>
    </cofactor>
</comment>
<evidence type="ECO:0000256" key="3">
    <source>
        <dbReference type="ARBA" id="ARBA00022827"/>
    </source>
</evidence>
<dbReference type="InterPro" id="IPR050641">
    <property type="entry name" value="RIFMO-like"/>
</dbReference>
<dbReference type="Gene3D" id="3.50.50.60">
    <property type="entry name" value="FAD/NAD(P)-binding domain"/>
    <property type="match status" value="1"/>
</dbReference>
<gene>
    <name evidence="5" type="ORF">F9B16_21670</name>
</gene>
<reference evidence="5 6" key="1">
    <citation type="submission" date="2019-09" db="EMBL/GenBank/DDBJ databases">
        <title>Actinomadura physcomitrii sp. nov., a novel actinomycete isolated from moss [Physcomitrium sphaericum (Ludw) Fuernr].</title>
        <authorList>
            <person name="Liu C."/>
            <person name="Zhuang X."/>
        </authorList>
    </citation>
    <scope>NUCLEOTIDE SEQUENCE [LARGE SCALE GENOMIC DNA]</scope>
    <source>
        <strain evidence="5 6">CYP1-1B</strain>
    </source>
</reference>
<comment type="caution">
    <text evidence="5">The sequence shown here is derived from an EMBL/GenBank/DDBJ whole genome shotgun (WGS) entry which is preliminary data.</text>
</comment>
<name>A0A6L3VSW6_9ACTN</name>
<organism evidence="5 6">
    <name type="scientific">Actinomadura montaniterrae</name>
    <dbReference type="NCBI Taxonomy" id="1803903"/>
    <lineage>
        <taxon>Bacteria</taxon>
        <taxon>Bacillati</taxon>
        <taxon>Actinomycetota</taxon>
        <taxon>Actinomycetes</taxon>
        <taxon>Streptosporangiales</taxon>
        <taxon>Thermomonosporaceae</taxon>
        <taxon>Actinomadura</taxon>
    </lineage>
</organism>
<dbReference type="Proteomes" id="UP000483004">
    <property type="component" value="Unassembled WGS sequence"/>
</dbReference>
<dbReference type="RefSeq" id="WP_151541933.1">
    <property type="nucleotide sequence ID" value="NZ_WBMR01000062.1"/>
</dbReference>
<dbReference type="PANTHER" id="PTHR43004">
    <property type="entry name" value="TRK SYSTEM POTASSIUM UPTAKE PROTEIN"/>
    <property type="match status" value="1"/>
</dbReference>
<dbReference type="AlphaFoldDB" id="A0A6L3VSW6"/>
<dbReference type="PANTHER" id="PTHR43004:SF19">
    <property type="entry name" value="BINDING MONOOXYGENASE, PUTATIVE (JCVI)-RELATED"/>
    <property type="match status" value="1"/>
</dbReference>
<dbReference type="Gene3D" id="3.30.70.2450">
    <property type="match status" value="1"/>
</dbReference>
<dbReference type="PRINTS" id="PR00420">
    <property type="entry name" value="RNGMNOXGNASE"/>
</dbReference>
<keyword evidence="6" id="KW-1185">Reference proteome</keyword>
<keyword evidence="2" id="KW-0285">Flavoprotein</keyword>
<dbReference type="OrthoDB" id="8670884at2"/>
<evidence type="ECO:0000256" key="2">
    <source>
        <dbReference type="ARBA" id="ARBA00022630"/>
    </source>
</evidence>
<feature type="domain" description="FAD-binding" evidence="4">
    <location>
        <begin position="8"/>
        <end position="348"/>
    </location>
</feature>
<dbReference type="InterPro" id="IPR002938">
    <property type="entry name" value="FAD-bd"/>
</dbReference>
<dbReference type="GO" id="GO:0016709">
    <property type="term" value="F:oxidoreductase activity, acting on paired donors, with incorporation or reduction of molecular oxygen, NAD(P)H as one donor, and incorporation of one atom of oxygen"/>
    <property type="evidence" value="ECO:0007669"/>
    <property type="project" value="UniProtKB-ARBA"/>
</dbReference>
<evidence type="ECO:0000259" key="4">
    <source>
        <dbReference type="Pfam" id="PF01494"/>
    </source>
</evidence>
<accession>A0A6L3VSW6</accession>
<dbReference type="Pfam" id="PF01494">
    <property type="entry name" value="FAD_binding_3"/>
    <property type="match status" value="1"/>
</dbReference>
<protein>
    <submittedName>
        <fullName evidence="5">FAD-dependent oxidoreductase</fullName>
    </submittedName>
</protein>
<sequence length="554" mass="58371">MTPTAPTCDVLVVGAGPVGLAAAHELARHGLSVRLVDAAGGPAATSRALGVHARTLETYDQMGVLGAMLARARRVEHLTLHQGGRLLVRFDADYDRLPTRHPYSVMIDQTRTEQVLRDAAARRGVQVEWGTRLTGFSDDGDAVTAELVRAGGAAETVRAAWLVGADGGHSTVRKELGLRLRGDQTETWLIADAAVRCDLPTDSIHWMRTREGAVMMVPFAEDGRWRLVDTRDTDHEGDTGDAALAARFARKIRAGCGAAVTVEPPTWVSVFTIQQRMVPAMRSGRCFVAGDAAHVHSPASGQGLNTGIQEACNLAWKLADVHHGRADARLLDSYDAERVPVGAELLRSTRRTTTMIQASGPVARAALRTLFAVVRTVRPLKSRIERKIMGGTSALGLRSPAGPLAAASGGALAVAAGERVARVTSAEEGESAGWRSLLAELRRPGWSLLAFAGDGDGPALVRLAEACEGVVRVRTVPGPGAADREGALPGPLRDPGGLLAKGLGARPGDWLLIRPDGYLAASGRLPGTDPAAVAESLGLRLGSRKPARPSTARS</sequence>
<evidence type="ECO:0000256" key="1">
    <source>
        <dbReference type="ARBA" id="ARBA00001974"/>
    </source>
</evidence>
<dbReference type="EMBL" id="WBMR01000062">
    <property type="protein sequence ID" value="KAB2379146.1"/>
    <property type="molecule type" value="Genomic_DNA"/>
</dbReference>
<dbReference type="SUPFAM" id="SSF51905">
    <property type="entry name" value="FAD/NAD(P)-binding domain"/>
    <property type="match status" value="1"/>
</dbReference>
<dbReference type="InterPro" id="IPR036188">
    <property type="entry name" value="FAD/NAD-bd_sf"/>
</dbReference>
<evidence type="ECO:0000313" key="6">
    <source>
        <dbReference type="Proteomes" id="UP000483004"/>
    </source>
</evidence>
<keyword evidence="3" id="KW-0274">FAD</keyword>
<proteinExistence type="predicted"/>
<dbReference type="GO" id="GO:0071949">
    <property type="term" value="F:FAD binding"/>
    <property type="evidence" value="ECO:0007669"/>
    <property type="project" value="InterPro"/>
</dbReference>
<dbReference type="Gene3D" id="3.40.30.120">
    <property type="match status" value="1"/>
</dbReference>